<gene>
    <name evidence="2" type="ORF">Taro_013005</name>
</gene>
<proteinExistence type="predicted"/>
<dbReference type="Proteomes" id="UP000652761">
    <property type="component" value="Unassembled WGS sequence"/>
</dbReference>
<feature type="non-terminal residue" evidence="2">
    <location>
        <position position="1"/>
    </location>
</feature>
<protein>
    <submittedName>
        <fullName evidence="2">Uncharacterized protein</fullName>
    </submittedName>
</protein>
<feature type="region of interest" description="Disordered" evidence="1">
    <location>
        <begin position="61"/>
        <end position="90"/>
    </location>
</feature>
<evidence type="ECO:0000313" key="3">
    <source>
        <dbReference type="Proteomes" id="UP000652761"/>
    </source>
</evidence>
<organism evidence="2 3">
    <name type="scientific">Colocasia esculenta</name>
    <name type="common">Wild taro</name>
    <name type="synonym">Arum esculentum</name>
    <dbReference type="NCBI Taxonomy" id="4460"/>
    <lineage>
        <taxon>Eukaryota</taxon>
        <taxon>Viridiplantae</taxon>
        <taxon>Streptophyta</taxon>
        <taxon>Embryophyta</taxon>
        <taxon>Tracheophyta</taxon>
        <taxon>Spermatophyta</taxon>
        <taxon>Magnoliopsida</taxon>
        <taxon>Liliopsida</taxon>
        <taxon>Araceae</taxon>
        <taxon>Aroideae</taxon>
        <taxon>Colocasieae</taxon>
        <taxon>Colocasia</taxon>
    </lineage>
</organism>
<evidence type="ECO:0000256" key="1">
    <source>
        <dbReference type="SAM" id="MobiDB-lite"/>
    </source>
</evidence>
<dbReference type="OrthoDB" id="10261212at2759"/>
<dbReference type="EMBL" id="NMUH01000514">
    <property type="protein sequence ID" value="MQL80561.1"/>
    <property type="molecule type" value="Genomic_DNA"/>
</dbReference>
<accession>A0A843UAV1</accession>
<feature type="compositionally biased region" description="Gly residues" evidence="1">
    <location>
        <begin position="77"/>
        <end position="90"/>
    </location>
</feature>
<keyword evidence="3" id="KW-1185">Reference proteome</keyword>
<comment type="caution">
    <text evidence="2">The sequence shown here is derived from an EMBL/GenBank/DDBJ whole genome shotgun (WGS) entry which is preliminary data.</text>
</comment>
<evidence type="ECO:0000313" key="2">
    <source>
        <dbReference type="EMBL" id="MQL80561.1"/>
    </source>
</evidence>
<sequence>PRVIERHFHDLVQRYGETIAVDLTDKASVLGVPSSSLVMGYSFVSHALIFISRGVPACLTDRRKNPRNVEGNLGVRGTDGYGVRGTDGYGVRGTDGYGVRGTDGYGVRETD</sequence>
<feature type="non-terminal residue" evidence="2">
    <location>
        <position position="111"/>
    </location>
</feature>
<dbReference type="AlphaFoldDB" id="A0A843UAV1"/>
<name>A0A843UAV1_COLES</name>
<reference evidence="2" key="1">
    <citation type="submission" date="2017-07" db="EMBL/GenBank/DDBJ databases">
        <title>Taro Niue Genome Assembly and Annotation.</title>
        <authorList>
            <person name="Atibalentja N."/>
            <person name="Keating K."/>
            <person name="Fields C.J."/>
        </authorList>
    </citation>
    <scope>NUCLEOTIDE SEQUENCE</scope>
    <source>
        <strain evidence="2">Niue_2</strain>
        <tissue evidence="2">Leaf</tissue>
    </source>
</reference>